<evidence type="ECO:0008006" key="3">
    <source>
        <dbReference type="Google" id="ProtNLM"/>
    </source>
</evidence>
<comment type="caution">
    <text evidence="1">The sequence shown here is derived from an EMBL/GenBank/DDBJ whole genome shotgun (WGS) entry which is preliminary data.</text>
</comment>
<proteinExistence type="predicted"/>
<organism evidence="1 2">
    <name type="scientific">Nocardiopsis rhodophaea</name>
    <dbReference type="NCBI Taxonomy" id="280238"/>
    <lineage>
        <taxon>Bacteria</taxon>
        <taxon>Bacillati</taxon>
        <taxon>Actinomycetota</taxon>
        <taxon>Actinomycetes</taxon>
        <taxon>Streptosporangiales</taxon>
        <taxon>Nocardiopsidaceae</taxon>
        <taxon>Nocardiopsis</taxon>
    </lineage>
</organism>
<name>A0ABN2T5D0_9ACTN</name>
<dbReference type="EMBL" id="BAAAPC010000011">
    <property type="protein sequence ID" value="GAA1999179.1"/>
    <property type="molecule type" value="Genomic_DNA"/>
</dbReference>
<accession>A0ABN2T5D0</accession>
<dbReference type="Proteomes" id="UP001501585">
    <property type="component" value="Unassembled WGS sequence"/>
</dbReference>
<evidence type="ECO:0000313" key="2">
    <source>
        <dbReference type="Proteomes" id="UP001501585"/>
    </source>
</evidence>
<evidence type="ECO:0000313" key="1">
    <source>
        <dbReference type="EMBL" id="GAA1999179.1"/>
    </source>
</evidence>
<reference evidence="1 2" key="1">
    <citation type="journal article" date="2019" name="Int. J. Syst. Evol. Microbiol.">
        <title>The Global Catalogue of Microorganisms (GCM) 10K type strain sequencing project: providing services to taxonomists for standard genome sequencing and annotation.</title>
        <authorList>
            <consortium name="The Broad Institute Genomics Platform"/>
            <consortium name="The Broad Institute Genome Sequencing Center for Infectious Disease"/>
            <person name="Wu L."/>
            <person name="Ma J."/>
        </authorList>
    </citation>
    <scope>NUCLEOTIDE SEQUENCE [LARGE SCALE GENOMIC DNA]</scope>
    <source>
        <strain evidence="1 2">JCM 15313</strain>
    </source>
</reference>
<gene>
    <name evidence="1" type="ORF">GCM10009799_27890</name>
</gene>
<protein>
    <recommendedName>
        <fullName evidence="3">3-methyladenine DNA glycosylase</fullName>
    </recommendedName>
</protein>
<sequence>MRQPVVRRTTSEAIATTAQPSPFPTCGRAADKDVAAERLTWNPMNTPTAISTPAGSAPVAVLEQQVWQEREARHHERVDALVAGHLERRRDRVAHPVEDFLFTYYSYKPSQLRRWYPGAGVVLLGEAARHRLDERFFTEIRATGPDGDPVVGVGLDLEAFTAKRGSTARFVVSLLTAVASRPAHLGCFGLHEWAMVYRRNQDEVRHSSVPLRLGAEGTDRVVESHRIQCSHYDAFRFFTPEARPLNRLRPSRDTQIELDQPGCLHATMDLYKWAYKLAPAVPGELLVDCFELARDVRELDMRASPYDLSGYGYEPVRIETAQGKAEYMAAQEDFAERGKVLRARLLAACAPLVGTTATGGE</sequence>
<keyword evidence="2" id="KW-1185">Reference proteome</keyword>